<dbReference type="STRING" id="133383.A0A1R0H2S1"/>
<evidence type="ECO:0000313" key="11">
    <source>
        <dbReference type="EMBL" id="OLY83430.1"/>
    </source>
</evidence>
<dbReference type="AlphaFoldDB" id="A0A1R0H2S1"/>
<feature type="transmembrane region" description="Helical" evidence="10">
    <location>
        <begin position="323"/>
        <end position="341"/>
    </location>
</feature>
<evidence type="ECO:0000256" key="7">
    <source>
        <dbReference type="ARBA" id="ARBA00023136"/>
    </source>
</evidence>
<evidence type="ECO:0000256" key="4">
    <source>
        <dbReference type="ARBA" id="ARBA00022679"/>
    </source>
</evidence>
<keyword evidence="4 10" id="KW-0808">Transferase</keyword>
<dbReference type="EMBL" id="LSSL01000909">
    <property type="protein sequence ID" value="OLY83430.1"/>
    <property type="molecule type" value="Genomic_DNA"/>
</dbReference>
<dbReference type="InterPro" id="IPR030470">
    <property type="entry name" value="UbiA_prenylTrfase_CS"/>
</dbReference>
<dbReference type="InterPro" id="IPR000537">
    <property type="entry name" value="UbiA_prenyltransferase"/>
</dbReference>
<dbReference type="PROSITE" id="PS00943">
    <property type="entry name" value="UBIA"/>
    <property type="match status" value="1"/>
</dbReference>
<dbReference type="NCBIfam" id="TIGR01474">
    <property type="entry name" value="ubiA_proteo"/>
    <property type="match status" value="1"/>
</dbReference>
<name>A0A1R0H2S1_9FUNG</name>
<dbReference type="InterPro" id="IPR039653">
    <property type="entry name" value="Prenyltransferase"/>
</dbReference>
<evidence type="ECO:0000256" key="3">
    <source>
        <dbReference type="ARBA" id="ARBA00005985"/>
    </source>
</evidence>
<evidence type="ECO:0000256" key="5">
    <source>
        <dbReference type="ARBA" id="ARBA00022692"/>
    </source>
</evidence>
<dbReference type="GO" id="GO:0008299">
    <property type="term" value="P:isoprenoid biosynthetic process"/>
    <property type="evidence" value="ECO:0007669"/>
    <property type="project" value="UniProtKB-UniRule"/>
</dbReference>
<comment type="pathway">
    <text evidence="10">Cofactor biosynthesis; ubiquinone biosynthesis.</text>
</comment>
<dbReference type="OrthoDB" id="18170at2759"/>
<dbReference type="Pfam" id="PF01040">
    <property type="entry name" value="UbiA"/>
    <property type="match status" value="1"/>
</dbReference>
<feature type="transmembrane region" description="Helical" evidence="10">
    <location>
        <begin position="299"/>
        <end position="316"/>
    </location>
</feature>
<comment type="cofactor">
    <cofactor evidence="1 10">
        <name>Mg(2+)</name>
        <dbReference type="ChEBI" id="CHEBI:18420"/>
    </cofactor>
</comment>
<keyword evidence="10" id="KW-0496">Mitochondrion</keyword>
<dbReference type="Gene3D" id="1.10.357.140">
    <property type="entry name" value="UbiA prenyltransferase"/>
    <property type="match status" value="1"/>
</dbReference>
<keyword evidence="7 10" id="KW-0472">Membrane</keyword>
<comment type="catalytic activity">
    <reaction evidence="8 10">
        <text>an all-trans-polyprenyl diphosphate + 4-hydroxybenzoate = a 4-hydroxy-3-(all-trans-polyprenyl)benzoate + diphosphate</text>
        <dbReference type="Rhea" id="RHEA:44504"/>
        <dbReference type="Rhea" id="RHEA-COMP:9514"/>
        <dbReference type="Rhea" id="RHEA-COMP:9564"/>
        <dbReference type="ChEBI" id="CHEBI:17879"/>
        <dbReference type="ChEBI" id="CHEBI:33019"/>
        <dbReference type="ChEBI" id="CHEBI:58914"/>
        <dbReference type="ChEBI" id="CHEBI:78396"/>
        <dbReference type="EC" id="2.5.1.39"/>
    </reaction>
</comment>
<dbReference type="CDD" id="cd13959">
    <property type="entry name" value="PT_UbiA_COQ2"/>
    <property type="match status" value="1"/>
</dbReference>
<dbReference type="UniPathway" id="UPA00232"/>
<evidence type="ECO:0000256" key="6">
    <source>
        <dbReference type="ARBA" id="ARBA00022989"/>
    </source>
</evidence>
<dbReference type="InterPro" id="IPR006370">
    <property type="entry name" value="HB_polyprenyltransferase-like"/>
</dbReference>
<proteinExistence type="inferred from homology"/>
<comment type="subcellular location">
    <subcellularLocation>
        <location evidence="2 10">Mitochondrion inner membrane</location>
        <topology evidence="2 10">Multi-pass membrane protein</topology>
        <orientation evidence="2 10">Matrix side</orientation>
    </subcellularLocation>
</comment>
<evidence type="ECO:0000256" key="10">
    <source>
        <dbReference type="HAMAP-Rule" id="MF_03189"/>
    </source>
</evidence>
<dbReference type="GO" id="GO:0006744">
    <property type="term" value="P:ubiquinone biosynthetic process"/>
    <property type="evidence" value="ECO:0007669"/>
    <property type="project" value="UniProtKB-UniRule"/>
</dbReference>
<feature type="transmembrane region" description="Helical" evidence="10">
    <location>
        <begin position="357"/>
        <end position="375"/>
    </location>
</feature>
<dbReference type="PANTHER" id="PTHR11048:SF28">
    <property type="entry name" value="4-HYDROXYBENZOATE POLYPRENYLTRANSFERASE, MITOCHONDRIAL"/>
    <property type="match status" value="1"/>
</dbReference>
<evidence type="ECO:0000256" key="9">
    <source>
        <dbReference type="ARBA" id="ARBA00058997"/>
    </source>
</evidence>
<dbReference type="FunFam" id="1.20.120.1780:FF:000001">
    <property type="entry name" value="4-hydroxybenzoate octaprenyltransferase"/>
    <property type="match status" value="1"/>
</dbReference>
<dbReference type="HAMAP" id="MF_01635">
    <property type="entry name" value="UbiA"/>
    <property type="match status" value="1"/>
</dbReference>
<dbReference type="Proteomes" id="UP000187455">
    <property type="component" value="Unassembled WGS sequence"/>
</dbReference>
<dbReference type="PANTHER" id="PTHR11048">
    <property type="entry name" value="PRENYLTRANSFERASES"/>
    <property type="match status" value="1"/>
</dbReference>
<evidence type="ECO:0000256" key="2">
    <source>
        <dbReference type="ARBA" id="ARBA00004292"/>
    </source>
</evidence>
<keyword evidence="10" id="KW-0831">Ubiquinone biosynthesis</keyword>
<comment type="similarity">
    <text evidence="3 10">Belongs to the UbiA prenyltransferase family.</text>
</comment>
<protein>
    <recommendedName>
        <fullName evidence="10">4-hydroxybenzoate polyprenyltransferase, mitochondrial</fullName>
        <shortName evidence="10">4-HB polyprenyltransferase</shortName>
        <ecNumber evidence="10">2.5.1.39</ecNumber>
    </recommendedName>
    <alternativeName>
        <fullName evidence="10">Para-hydroxybenzoate--polyprenyltransferase</fullName>
        <shortName evidence="10">PHB:PPT</shortName>
        <shortName evidence="10">PHB:polyprenyltransferase</shortName>
    </alternativeName>
</protein>
<dbReference type="FunFam" id="1.10.357.140:FF:000003">
    <property type="entry name" value="4-hydroxybenzoate polyprenyltransferase, mitochondrial"/>
    <property type="match status" value="1"/>
</dbReference>
<evidence type="ECO:0000256" key="8">
    <source>
        <dbReference type="ARBA" id="ARBA00052313"/>
    </source>
</evidence>
<feature type="transmembrane region" description="Helical" evidence="10">
    <location>
        <begin position="201"/>
        <end position="219"/>
    </location>
</feature>
<keyword evidence="10" id="KW-0414">Isoprene biosynthesis</keyword>
<keyword evidence="12" id="KW-1185">Reference proteome</keyword>
<accession>A0A1R0H2S1</accession>
<dbReference type="GO" id="GO:0008412">
    <property type="term" value="F:4-hydroxybenzoate polyprenyltransferase activity"/>
    <property type="evidence" value="ECO:0007669"/>
    <property type="project" value="UniProtKB-EC"/>
</dbReference>
<dbReference type="GO" id="GO:0005743">
    <property type="term" value="C:mitochondrial inner membrane"/>
    <property type="evidence" value="ECO:0007669"/>
    <property type="project" value="UniProtKB-SubCell"/>
</dbReference>
<keyword evidence="5 10" id="KW-0812">Transmembrane</keyword>
<evidence type="ECO:0000313" key="12">
    <source>
        <dbReference type="Proteomes" id="UP000187455"/>
    </source>
</evidence>
<dbReference type="Gene3D" id="1.20.120.1780">
    <property type="entry name" value="UbiA prenyltransferase"/>
    <property type="match status" value="1"/>
</dbReference>
<comment type="caution">
    <text evidence="11">The sequence shown here is derived from an EMBL/GenBank/DDBJ whole genome shotgun (WGS) entry which is preliminary data.</text>
</comment>
<feature type="transmembrane region" description="Helical" evidence="10">
    <location>
        <begin position="231"/>
        <end position="249"/>
    </location>
</feature>
<evidence type="ECO:0000256" key="1">
    <source>
        <dbReference type="ARBA" id="ARBA00001946"/>
    </source>
</evidence>
<keyword evidence="6 10" id="KW-1133">Transmembrane helix</keyword>
<keyword evidence="10" id="KW-0999">Mitochondrion inner membrane</keyword>
<organism evidence="11 12">
    <name type="scientific">Smittium mucronatum</name>
    <dbReference type="NCBI Taxonomy" id="133383"/>
    <lineage>
        <taxon>Eukaryota</taxon>
        <taxon>Fungi</taxon>
        <taxon>Fungi incertae sedis</taxon>
        <taxon>Zoopagomycota</taxon>
        <taxon>Kickxellomycotina</taxon>
        <taxon>Harpellomycetes</taxon>
        <taxon>Harpellales</taxon>
        <taxon>Legeriomycetaceae</taxon>
        <taxon>Smittium</taxon>
    </lineage>
</organism>
<sequence>MSTIRLSRILQKGLGSQKFRFSSLNRPVRFSALPFKTGSMKFHCRPIELSYTKLNNPNYSTGVPNSNNVSEGVSGSENVIIHKEKLGKINGYFNLMRLDKPIGTMLLLWPCTWSIGLASASGNFSPYECFSMLTLFGAGALVMRGAGCTVNDLWDIKFDRKVERTKNRPLASGQITKSEAIVFLGAQLSVGLAILLQLNNFTIFLGSSSLILVVLYPYMKRITFWPQSVLGLAYNWGALLGWSAMYGSLDISVCLPLYMSGICWTLVYDTIYAHQDKADDIHVGVKSTALLFAENTKPIIAAFSVATVSFLALSGYNNGCGPLFYLGSVIGGSLHLSWIIYKVNLDSTSSCWKYFKSNTWFGFIVFASIMADYFYRSYNAPDQLN</sequence>
<dbReference type="EC" id="2.5.1.39" evidence="10"/>
<dbReference type="InterPro" id="IPR044878">
    <property type="entry name" value="UbiA_sf"/>
</dbReference>
<gene>
    <name evidence="11" type="ORF">AYI68_g2428</name>
</gene>
<reference evidence="11 12" key="1">
    <citation type="journal article" date="2016" name="Mol. Biol. Evol.">
        <title>Genome-Wide Survey of Gut Fungi (Harpellales) Reveals the First Horizontally Transferred Ubiquitin Gene from a Mosquito Host.</title>
        <authorList>
            <person name="Wang Y."/>
            <person name="White M.M."/>
            <person name="Kvist S."/>
            <person name="Moncalvo J.M."/>
        </authorList>
    </citation>
    <scope>NUCLEOTIDE SEQUENCE [LARGE SCALE GENOMIC DNA]</scope>
    <source>
        <strain evidence="11 12">ALG-7-W6</strain>
    </source>
</reference>
<comment type="function">
    <text evidence="9 10">Catalyzes the prenylation of para-hydroxybenzoate (PHB) with an all-trans polyprenyl group. Mediates the second step in the final reaction sequence of coenzyme Q (CoQ) biosynthesis, which is the condensation of the polyisoprenoid side chain with PHB, generating the first membrane-bound Q intermediate.</text>
</comment>